<evidence type="ECO:0000256" key="4">
    <source>
        <dbReference type="ARBA" id="ARBA00022833"/>
    </source>
</evidence>
<feature type="region of interest" description="Disordered" evidence="8">
    <location>
        <begin position="578"/>
        <end position="641"/>
    </location>
</feature>
<keyword evidence="5" id="KW-0805">Transcription regulation</keyword>
<gene>
    <name evidence="11" type="ORF">JRQ81_014410</name>
</gene>
<dbReference type="Pfam" id="PF05066">
    <property type="entry name" value="HARE-HTH"/>
    <property type="match status" value="1"/>
</dbReference>
<evidence type="ECO:0000313" key="12">
    <source>
        <dbReference type="Proteomes" id="UP001142489"/>
    </source>
</evidence>
<feature type="compositionally biased region" description="Basic and acidic residues" evidence="8">
    <location>
        <begin position="519"/>
        <end position="530"/>
    </location>
</feature>
<evidence type="ECO:0000259" key="10">
    <source>
        <dbReference type="PROSITE" id="PS51916"/>
    </source>
</evidence>
<dbReference type="EMBL" id="JAPFRF010000005">
    <property type="protein sequence ID" value="KAJ7332230.1"/>
    <property type="molecule type" value="Genomic_DNA"/>
</dbReference>
<comment type="subcellular location">
    <subcellularLocation>
        <location evidence="1">Nucleus</location>
    </subcellularLocation>
</comment>
<keyword evidence="4" id="KW-0862">Zinc</keyword>
<evidence type="ECO:0000256" key="8">
    <source>
        <dbReference type="SAM" id="MobiDB-lite"/>
    </source>
</evidence>
<evidence type="ECO:0000313" key="11">
    <source>
        <dbReference type="EMBL" id="KAJ7332230.1"/>
    </source>
</evidence>
<dbReference type="PROSITE" id="PS51913">
    <property type="entry name" value="HTH_HARE"/>
    <property type="match status" value="1"/>
</dbReference>
<dbReference type="AlphaFoldDB" id="A0A9Q0XYK6"/>
<dbReference type="GO" id="GO:0045944">
    <property type="term" value="P:positive regulation of transcription by RNA polymerase II"/>
    <property type="evidence" value="ECO:0007669"/>
    <property type="project" value="TreeGrafter"/>
</dbReference>
<feature type="region of interest" description="Disordered" evidence="8">
    <location>
        <begin position="183"/>
        <end position="240"/>
    </location>
</feature>
<keyword evidence="7" id="KW-0539">Nucleus</keyword>
<dbReference type="GO" id="GO:0008270">
    <property type="term" value="F:zinc ion binding"/>
    <property type="evidence" value="ECO:0007669"/>
    <property type="project" value="UniProtKB-KW"/>
</dbReference>
<feature type="region of interest" description="Disordered" evidence="8">
    <location>
        <begin position="96"/>
        <end position="163"/>
    </location>
</feature>
<dbReference type="PANTHER" id="PTHR13578">
    <property type="entry name" value="ADDITIONAL SEX COMBS LIKE PROTEIN ASXL"/>
    <property type="match status" value="1"/>
</dbReference>
<evidence type="ECO:0000256" key="6">
    <source>
        <dbReference type="ARBA" id="ARBA00023163"/>
    </source>
</evidence>
<evidence type="ECO:0000256" key="7">
    <source>
        <dbReference type="ARBA" id="ARBA00023242"/>
    </source>
</evidence>
<feature type="region of interest" description="Disordered" evidence="8">
    <location>
        <begin position="365"/>
        <end position="407"/>
    </location>
</feature>
<feature type="compositionally biased region" description="Basic and acidic residues" evidence="8">
    <location>
        <begin position="365"/>
        <end position="381"/>
    </location>
</feature>
<dbReference type="GO" id="GO:0003682">
    <property type="term" value="F:chromatin binding"/>
    <property type="evidence" value="ECO:0007669"/>
    <property type="project" value="TreeGrafter"/>
</dbReference>
<organism evidence="11 12">
    <name type="scientific">Phrynocephalus forsythii</name>
    <dbReference type="NCBI Taxonomy" id="171643"/>
    <lineage>
        <taxon>Eukaryota</taxon>
        <taxon>Metazoa</taxon>
        <taxon>Chordata</taxon>
        <taxon>Craniata</taxon>
        <taxon>Vertebrata</taxon>
        <taxon>Euteleostomi</taxon>
        <taxon>Lepidosauria</taxon>
        <taxon>Squamata</taxon>
        <taxon>Bifurcata</taxon>
        <taxon>Unidentata</taxon>
        <taxon>Episquamata</taxon>
        <taxon>Toxicofera</taxon>
        <taxon>Iguania</taxon>
        <taxon>Acrodonta</taxon>
        <taxon>Agamidae</taxon>
        <taxon>Agaminae</taxon>
        <taxon>Phrynocephalus</taxon>
    </lineage>
</organism>
<dbReference type="Pfam" id="PF13919">
    <property type="entry name" value="ASXH"/>
    <property type="match status" value="1"/>
</dbReference>
<reference evidence="11" key="1">
    <citation type="journal article" date="2023" name="DNA Res.">
        <title>Chromosome-level genome assembly of Phrynocephalus forsythii using third-generation DNA sequencing and Hi-C analysis.</title>
        <authorList>
            <person name="Qi Y."/>
            <person name="Zhao W."/>
            <person name="Zhao Y."/>
            <person name="Niu C."/>
            <person name="Cao S."/>
            <person name="Zhang Y."/>
        </authorList>
    </citation>
    <scope>NUCLEOTIDE SEQUENCE</scope>
    <source>
        <tissue evidence="11">Muscle</tissue>
    </source>
</reference>
<proteinExistence type="predicted"/>
<dbReference type="InterPro" id="IPR024811">
    <property type="entry name" value="ASX/ASX-like"/>
</dbReference>
<dbReference type="InterPro" id="IPR007759">
    <property type="entry name" value="Asxl_HARE-HTH"/>
</dbReference>
<dbReference type="PROSITE" id="PS51916">
    <property type="entry name" value="DEUBAD"/>
    <property type="match status" value="1"/>
</dbReference>
<name>A0A9Q0XYK6_9SAUR</name>
<dbReference type="OrthoDB" id="9348951at2759"/>
<evidence type="ECO:0000259" key="9">
    <source>
        <dbReference type="PROSITE" id="PS51913"/>
    </source>
</evidence>
<keyword evidence="6" id="KW-0804">Transcription</keyword>
<feature type="region of interest" description="Disordered" evidence="8">
    <location>
        <begin position="431"/>
        <end position="557"/>
    </location>
</feature>
<keyword evidence="3" id="KW-0863">Zinc-finger</keyword>
<dbReference type="Proteomes" id="UP001142489">
    <property type="component" value="Unassembled WGS sequence"/>
</dbReference>
<evidence type="ECO:0000256" key="1">
    <source>
        <dbReference type="ARBA" id="ARBA00004123"/>
    </source>
</evidence>
<feature type="compositionally biased region" description="Gly residues" evidence="8">
    <location>
        <begin position="623"/>
        <end position="641"/>
    </location>
</feature>
<feature type="compositionally biased region" description="Basic and acidic residues" evidence="8">
    <location>
        <begin position="498"/>
        <end position="508"/>
    </location>
</feature>
<keyword evidence="2" id="KW-0479">Metal-binding</keyword>
<accession>A0A9Q0XYK6</accession>
<feature type="compositionally biased region" description="Low complexity" evidence="8">
    <location>
        <begin position="613"/>
        <end position="622"/>
    </location>
</feature>
<dbReference type="GO" id="GO:0042975">
    <property type="term" value="F:peroxisome proliferator activated receptor binding"/>
    <property type="evidence" value="ECO:0007669"/>
    <property type="project" value="TreeGrafter"/>
</dbReference>
<evidence type="ECO:0008006" key="13">
    <source>
        <dbReference type="Google" id="ProtNLM"/>
    </source>
</evidence>
<dbReference type="InterPro" id="IPR028020">
    <property type="entry name" value="ASX_DEUBAD_dom"/>
</dbReference>
<feature type="compositionally biased region" description="Low complexity" evidence="8">
    <location>
        <begin position="199"/>
        <end position="212"/>
    </location>
</feature>
<dbReference type="GO" id="GO:0035517">
    <property type="term" value="C:PR-DUB complex"/>
    <property type="evidence" value="ECO:0007669"/>
    <property type="project" value="TreeGrafter"/>
</dbReference>
<feature type="domain" description="DEUBAD" evidence="10">
    <location>
        <begin position="253"/>
        <end position="362"/>
    </location>
</feature>
<dbReference type="InterPro" id="IPR044867">
    <property type="entry name" value="DEUBAD_dom"/>
</dbReference>
<evidence type="ECO:0000256" key="3">
    <source>
        <dbReference type="ARBA" id="ARBA00022771"/>
    </source>
</evidence>
<feature type="domain" description="HTH HARE-type" evidence="9">
    <location>
        <begin position="12"/>
        <end position="86"/>
    </location>
</feature>
<dbReference type="PANTHER" id="PTHR13578:SF19">
    <property type="entry name" value="POLYCOMB GROUP PROTEIN ASXL1"/>
    <property type="match status" value="1"/>
</dbReference>
<feature type="compositionally biased region" description="Polar residues" evidence="8">
    <location>
        <begin position="127"/>
        <end position="144"/>
    </location>
</feature>
<dbReference type="GO" id="GO:0009887">
    <property type="term" value="P:animal organ morphogenesis"/>
    <property type="evidence" value="ECO:0007669"/>
    <property type="project" value="TreeGrafter"/>
</dbReference>
<evidence type="ECO:0000256" key="2">
    <source>
        <dbReference type="ARBA" id="ARBA00022723"/>
    </source>
</evidence>
<feature type="compositionally biased region" description="Acidic residues" evidence="8">
    <location>
        <begin position="98"/>
        <end position="107"/>
    </location>
</feature>
<feature type="compositionally biased region" description="Basic and acidic residues" evidence="8">
    <location>
        <begin position="538"/>
        <end position="551"/>
    </location>
</feature>
<sequence length="691" mass="74394">MKEMKQRRKKERTWAEAARLVLENYSDGPMTPKQILQVIETEGLKEMSGTSPLACLNAMLHSNSRSCDGLFHKLPGRISLFTLKKDAVQWSQNLSAPEGEDLDDAVDAESSGSNEAASTVDGDVSLDETSSNASCSTEPQTRSGSALRESHRVASQASKQKKKAGLMLPRVVLTPLKVNGAHMETSSGFPGRPAGGEGSSSSSSALGTSAVRSRTEVARDPPQLFRGLRKTSGGRHRGPVSLSGLTSWAAALKGSASKVSRPSSLINCRTFNALPLHFQQQLLFLLPEVDRQTGADGSLRLSGSALNNEFFALAAQSWRERLADGEFTHEMQVRIRQEMEKEKKTEQWKERFFEDYYGQKLGLAREEEAQEQKSARRDTEKQSASTSQEEPARVSPGPLTRQRDSHFRKLSLRCQTRRSLYKLCEAEPANAAQEALPVEPAPAERRDPPPEAASREASQASSPKREILPEATVVPSPGEAAVAVAERVPCLPQEPQDQESKEQKRKSFEQAAAASPSFPEKKPRLDDRQSFRNTIESVHPEKPQPTKEEPKVPPIRIQLSRIKPPWVVKGQPAYQICPRIIPNTESSGQERRGPPDSADSKACPLQGSLQREAAAPAAAAAAIGGGGGPGGGGGRSTDKGGGGAVVVVAAAVAAAAGSGSAVTTPSTGDRRELVGSVCHIYSEHSYCRLPA</sequence>
<protein>
    <recommendedName>
        <fullName evidence="13">Polycomb group protein ASXL1</fullName>
    </recommendedName>
</protein>
<keyword evidence="12" id="KW-1185">Reference proteome</keyword>
<evidence type="ECO:0000256" key="5">
    <source>
        <dbReference type="ARBA" id="ARBA00023015"/>
    </source>
</evidence>
<feature type="compositionally biased region" description="Basic residues" evidence="8">
    <location>
        <begin position="227"/>
        <end position="238"/>
    </location>
</feature>
<comment type="caution">
    <text evidence="11">The sequence shown here is derived from an EMBL/GenBank/DDBJ whole genome shotgun (WGS) entry which is preliminary data.</text>
</comment>